<reference evidence="1" key="1">
    <citation type="submission" date="2011-03" db="EMBL/GenBank/DDBJ databases">
        <title>The Genome Sequence of Nematocida sp1 strain ERTm2.</title>
        <authorList>
            <consortium name="The Broad Institute Genome Sequencing Platform"/>
            <consortium name="The Broad Institute Genome Sequencing Center for Infectious Disease"/>
            <person name="Cuomo C."/>
            <person name="Troemel E."/>
            <person name="Young S.K."/>
            <person name="Zeng Q."/>
            <person name="Gargeya S."/>
            <person name="Fitzgerald M."/>
            <person name="Haas B."/>
            <person name="Abouelleil A."/>
            <person name="Alvarado L."/>
            <person name="Arachchi H.M."/>
            <person name="Berlin A."/>
            <person name="Brown A."/>
            <person name="Chapman S.B."/>
            <person name="Chen Z."/>
            <person name="Dunbar C."/>
            <person name="Freedman E."/>
            <person name="Gearin G."/>
            <person name="Gellesch M."/>
            <person name="Goldberg J."/>
            <person name="Griggs A."/>
            <person name="Gujja S."/>
            <person name="Heilman E.R."/>
            <person name="Heiman D."/>
            <person name="Howarth C."/>
            <person name="Larson L."/>
            <person name="Lui A."/>
            <person name="MacDonald P.J.P."/>
            <person name="Mehta T."/>
            <person name="Montmayeur A."/>
            <person name="Murphy C."/>
            <person name="Neiman D."/>
            <person name="Pearson M."/>
            <person name="Priest M."/>
            <person name="Roberts A."/>
            <person name="Saif S."/>
            <person name="Shea T."/>
            <person name="Shenoy N."/>
            <person name="Sisk P."/>
            <person name="Stolte C."/>
            <person name="Sykes S."/>
            <person name="White J."/>
            <person name="Yandava C."/>
            <person name="Wortman J."/>
            <person name="Nusbaum C."/>
            <person name="Birren B."/>
        </authorList>
    </citation>
    <scope>NUCLEOTIDE SEQUENCE</scope>
    <source>
        <strain evidence="1">ERTm2</strain>
    </source>
</reference>
<gene>
    <name evidence="1" type="ORF">NERG_02277</name>
</gene>
<dbReference type="EMBL" id="JH604639">
    <property type="protein sequence ID" value="EHY64658.1"/>
    <property type="molecule type" value="Genomic_DNA"/>
</dbReference>
<protein>
    <submittedName>
        <fullName evidence="1">Uncharacterized protein</fullName>
    </submittedName>
</protein>
<sequence length="1030" mass="120926">MKLDIVFWSKRRPVKKLSAEGTRKRSGRENKMGPAVYLLIQILILCEVWGRIPLNELISIQKKRFTFIDEEKENALVISPDSALNLLRDEIADNIQIIHNKRFLSSEIQIEYYIKVEPSEYNDPIYTHTRDHSLDRVHLILPYEGDLLKYKRGYFNTLLELFPSLHGYVSTWSGRRDSFFSFINSTAVKKYKYKILASLLLLTEGVDVPLEIDESENRTELILRQSGGEGEHFRLNMNVVVKTGKNAEYLDVFERVFQKRAIGVINFFIENRENRVFKEEESCSEQALYGNFKKSEFVNSPDFLIETYIYHCMERAEEMDLFIQTVLDLLSEYIKQEEIGSEKGLIERCATCLLTCIRYKEANLEDDQGKQALIMQAKGVLYKYFALEKKNPDNSDCIAQAQTKVSFYNDCKKQWVNLLYLKPNADVFPVQKKMDSLMSNCLGALGLCLPAKTALVVGDELNYIESFTDYGETALLGLFCWAFYDSERKMYIVDHMESASEELKSFFRKHRHMYGIVSKRVHNEWNKVVGGLYNPNIQYIRDDRNQLMPGLINMLYVIKEITGVGETEKIDKFKKCLDLIDNEKRIGEVRMLYWEYLNNINDSTKKIDVLEEEIRGMIDVKKLDRNKTLKDILEPVENKPASSIKINKLMDEEKEKKMDINLLYEIYSIQNQNLKNELKENINRYLTALVKKIALNERFSVDLLTGYKQNLKEGLSDMFGFLKLFYIPYNEKSKNIRFSHCYCYEFDVFPDHVDKTLKVKWKYEFKFYSRYSMVNKSNSYTITILNSYITRSMVIDKLKIENIRHSNSNEQARPVFCHESWRRNTDALLLDPRMHNTQDKRRILWVMTICAMDLNLDSSHPLVRLANNIMGSIPSMDKNDNDPIFMFLGLTTAGEYYPTITVDINAYEKPNRFTFILEKVLGLEESTKFVSQLTYANIITSIIINFRRACWSSIYYLDLELFARRLSSRIQRFFFINILTLNGTTMRYITRIIQAMQGEERVHPVVDYEGHSTQFLLWIIWIANNYKYDN</sequence>
<evidence type="ECO:0000313" key="1">
    <source>
        <dbReference type="EMBL" id="EHY64658.1"/>
    </source>
</evidence>
<proteinExistence type="predicted"/>
<dbReference type="Proteomes" id="UP000005622">
    <property type="component" value="Unassembled WGS sequence"/>
</dbReference>
<dbReference type="AlphaFoldDB" id="H8ZFA6"/>
<dbReference type="HOGENOM" id="CLU_009683_0_0_1"/>
<name>H8ZFA6_NEMA1</name>
<organism evidence="1">
    <name type="scientific">Nematocida ausubeli (strain ATCC PRA-371 / ERTm2)</name>
    <name type="common">Nematode killer fungus</name>
    <dbReference type="NCBI Taxonomy" id="1913371"/>
    <lineage>
        <taxon>Eukaryota</taxon>
        <taxon>Fungi</taxon>
        <taxon>Fungi incertae sedis</taxon>
        <taxon>Microsporidia</taxon>
        <taxon>Nematocida</taxon>
    </lineage>
</organism>
<accession>H8ZFA6</accession>